<protein>
    <submittedName>
        <fullName evidence="2">Uncharacterized protein</fullName>
    </submittedName>
</protein>
<proteinExistence type="predicted"/>
<name>A0A8H7NYC4_9APHY</name>
<feature type="compositionally biased region" description="Basic and acidic residues" evidence="1">
    <location>
        <begin position="1"/>
        <end position="13"/>
    </location>
</feature>
<evidence type="ECO:0000313" key="3">
    <source>
        <dbReference type="Proteomes" id="UP000639403"/>
    </source>
</evidence>
<reference evidence="2" key="2">
    <citation type="journal article" name="Front. Microbiol.">
        <title>Degradative Capacity of Two Strains of Rhodonia placenta: From Phenotype to Genotype.</title>
        <authorList>
            <person name="Kolle M."/>
            <person name="Horta M.A.C."/>
            <person name="Nowrousian M."/>
            <person name="Ohm R.A."/>
            <person name="Benz J.P."/>
            <person name="Pilgard A."/>
        </authorList>
    </citation>
    <scope>NUCLEOTIDE SEQUENCE</scope>
    <source>
        <strain evidence="2">FPRL280</strain>
    </source>
</reference>
<evidence type="ECO:0000256" key="1">
    <source>
        <dbReference type="SAM" id="MobiDB-lite"/>
    </source>
</evidence>
<feature type="region of interest" description="Disordered" evidence="1">
    <location>
        <begin position="1"/>
        <end position="24"/>
    </location>
</feature>
<evidence type="ECO:0000313" key="2">
    <source>
        <dbReference type="EMBL" id="KAF9809743.1"/>
    </source>
</evidence>
<dbReference type="Proteomes" id="UP000639403">
    <property type="component" value="Unassembled WGS sequence"/>
</dbReference>
<organism evidence="2 3">
    <name type="scientific">Rhodonia placenta</name>
    <dbReference type="NCBI Taxonomy" id="104341"/>
    <lineage>
        <taxon>Eukaryota</taxon>
        <taxon>Fungi</taxon>
        <taxon>Dikarya</taxon>
        <taxon>Basidiomycota</taxon>
        <taxon>Agaricomycotina</taxon>
        <taxon>Agaricomycetes</taxon>
        <taxon>Polyporales</taxon>
        <taxon>Adustoporiaceae</taxon>
        <taxon>Rhodonia</taxon>
    </lineage>
</organism>
<gene>
    <name evidence="2" type="ORF">IEO21_07285</name>
</gene>
<accession>A0A8H7NYC4</accession>
<dbReference type="AlphaFoldDB" id="A0A8H7NYC4"/>
<reference evidence="2" key="1">
    <citation type="submission" date="2020-11" db="EMBL/GenBank/DDBJ databases">
        <authorList>
            <person name="Koelle M."/>
            <person name="Horta M.A.C."/>
            <person name="Nowrousian M."/>
            <person name="Ohm R.A."/>
            <person name="Benz P."/>
            <person name="Pilgard A."/>
        </authorList>
    </citation>
    <scope>NUCLEOTIDE SEQUENCE</scope>
    <source>
        <strain evidence="2">FPRL280</strain>
    </source>
</reference>
<dbReference type="EMBL" id="JADOXO010000197">
    <property type="protein sequence ID" value="KAF9809743.1"/>
    <property type="molecule type" value="Genomic_DNA"/>
</dbReference>
<comment type="caution">
    <text evidence="2">The sequence shown here is derived from an EMBL/GenBank/DDBJ whole genome shotgun (WGS) entry which is preliminary data.</text>
</comment>
<sequence>MVPPEVGHEDPVQREAPSLETHEA</sequence>